<evidence type="ECO:0000256" key="8">
    <source>
        <dbReference type="ARBA" id="ARBA00023077"/>
    </source>
</evidence>
<keyword evidence="2 11" id="KW-0813">Transport</keyword>
<comment type="subcellular location">
    <subcellularLocation>
        <location evidence="1 11">Cell outer membrane</location>
        <topology evidence="1 11">Multi-pass membrane protein</topology>
    </subcellularLocation>
</comment>
<dbReference type="InterPro" id="IPR008969">
    <property type="entry name" value="CarboxyPept-like_regulatory"/>
</dbReference>
<sequence>MKRYTLIVVCALLSFTAFAQNNPLKGRIFDAYSHTALEGASIIVSETAGTITNNKGEFELDCYGTTSITIKYIGYETYTGIVKDCRQLLQIGLIPSDNNLNEVEVSASSPTNNANLKQPQSIGLLSRRELTRNEGVFLENTINLVSGVRMEKRTMSGGQRVVIRGYGYPAGSGNPVNFNGAGIKAYLNGIPVTDAEGITSYDDIDYSTLGKVEVIKGPASSLYGTGIGGVLKMYTLKPAPQATRIVQDAMAGSYGLWRSNTRMENASDKASVMVNYGHQNYDSYRVHSASKKDFATFIGDFRSSDKQSLSVYTSYNNSYDQLAGQMDSASFFNKENKGEAKYLANNGHIGYESFRTGVSHNYTFSKYISNVTSAYFSNYKQSQSSAAGLSSNMASNFGGRTEFNLNFTGEVLSLAGTVGGEYQKTNSFKKTNAMADGVLGGITTDLEVAGQQYSLFTEWNLQLPRNFTLIGGASSNIIEYGITDKLTNSANKTHKDQSGYKTFKPFVTPRVALQKVFGENITAYVSVSQGYSPPTSGNVVVPATGEVLTDLKPEKGTQYEVGSKGSLLDKKLSYQVALFDLNVSDKLTTQAITDPTSGTVLYSYSVNAGSQKNRGAELAVNYSVVDDNTKFVMLVRPFANYTYSDFTYDNFKSDNNNNERTVDYSGNSVMGVPEHNFNAGIDISTRPGIYLLATYQYVSDMPITFDNAHTAPGYSLLNAKLGWRKSIGNHVQFDVYAGGNNLTESLYYNMVFLSAYSASAKNPNIYLPAAYKATFYGGFTFSYKL</sequence>
<dbReference type="SUPFAM" id="SSF56935">
    <property type="entry name" value="Porins"/>
    <property type="match status" value="1"/>
</dbReference>
<keyword evidence="16" id="KW-0675">Receptor</keyword>
<organism evidence="16 17">
    <name type="scientific">Pontibacter ruber</name>
    <dbReference type="NCBI Taxonomy" id="1343895"/>
    <lineage>
        <taxon>Bacteria</taxon>
        <taxon>Pseudomonadati</taxon>
        <taxon>Bacteroidota</taxon>
        <taxon>Cytophagia</taxon>
        <taxon>Cytophagales</taxon>
        <taxon>Hymenobacteraceae</taxon>
        <taxon>Pontibacter</taxon>
    </lineage>
</organism>
<reference evidence="17" key="1">
    <citation type="journal article" date="2019" name="Int. J. Syst. Evol. Microbiol.">
        <title>The Global Catalogue of Microorganisms (GCM) 10K type strain sequencing project: providing services to taxonomists for standard genome sequencing and annotation.</title>
        <authorList>
            <consortium name="The Broad Institute Genomics Platform"/>
            <consortium name="The Broad Institute Genome Sequencing Center for Infectious Disease"/>
            <person name="Wu L."/>
            <person name="Ma J."/>
        </authorList>
    </citation>
    <scope>NUCLEOTIDE SEQUENCE [LARGE SCALE GENOMIC DNA]</scope>
    <source>
        <strain evidence="17">CGMCC 4.1782</strain>
    </source>
</reference>
<feature type="chain" id="PRO_5046912633" evidence="13">
    <location>
        <begin position="20"/>
        <end position="785"/>
    </location>
</feature>
<dbReference type="InterPro" id="IPR039426">
    <property type="entry name" value="TonB-dep_rcpt-like"/>
</dbReference>
<dbReference type="Gene3D" id="2.40.170.20">
    <property type="entry name" value="TonB-dependent receptor, beta-barrel domain"/>
    <property type="match status" value="1"/>
</dbReference>
<keyword evidence="13" id="KW-0732">Signal</keyword>
<evidence type="ECO:0000256" key="2">
    <source>
        <dbReference type="ARBA" id="ARBA00022448"/>
    </source>
</evidence>
<dbReference type="PROSITE" id="PS52016">
    <property type="entry name" value="TONB_DEPENDENT_REC_3"/>
    <property type="match status" value="1"/>
</dbReference>
<evidence type="ECO:0000256" key="12">
    <source>
        <dbReference type="RuleBase" id="RU003357"/>
    </source>
</evidence>
<dbReference type="InterPro" id="IPR037066">
    <property type="entry name" value="Plug_dom_sf"/>
</dbReference>
<keyword evidence="8 12" id="KW-0798">TonB box</keyword>
<gene>
    <name evidence="16" type="ORF">ACFSKP_00030</name>
</gene>
<feature type="domain" description="TonB-dependent receptor plug" evidence="15">
    <location>
        <begin position="117"/>
        <end position="230"/>
    </location>
</feature>
<evidence type="ECO:0000256" key="13">
    <source>
        <dbReference type="SAM" id="SignalP"/>
    </source>
</evidence>
<dbReference type="Pfam" id="PF00593">
    <property type="entry name" value="TonB_dep_Rec_b-barrel"/>
    <property type="match status" value="1"/>
</dbReference>
<evidence type="ECO:0000256" key="3">
    <source>
        <dbReference type="ARBA" id="ARBA00022452"/>
    </source>
</evidence>
<dbReference type="PANTHER" id="PTHR32552">
    <property type="entry name" value="FERRICHROME IRON RECEPTOR-RELATED"/>
    <property type="match status" value="1"/>
</dbReference>
<dbReference type="InterPro" id="IPR012910">
    <property type="entry name" value="Plug_dom"/>
</dbReference>
<dbReference type="Pfam" id="PF13715">
    <property type="entry name" value="CarbopepD_reg_2"/>
    <property type="match status" value="1"/>
</dbReference>
<comment type="similarity">
    <text evidence="11 12">Belongs to the TonB-dependent receptor family.</text>
</comment>
<comment type="caution">
    <text evidence="16">The sequence shown here is derived from an EMBL/GenBank/DDBJ whole genome shotgun (WGS) entry which is preliminary data.</text>
</comment>
<feature type="domain" description="TonB-dependent receptor-like beta-barrel" evidence="14">
    <location>
        <begin position="305"/>
        <end position="742"/>
    </location>
</feature>
<evidence type="ECO:0000256" key="7">
    <source>
        <dbReference type="ARBA" id="ARBA00023065"/>
    </source>
</evidence>
<dbReference type="Gene3D" id="2.170.130.10">
    <property type="entry name" value="TonB-dependent receptor, plug domain"/>
    <property type="match status" value="1"/>
</dbReference>
<evidence type="ECO:0000256" key="9">
    <source>
        <dbReference type="ARBA" id="ARBA00023136"/>
    </source>
</evidence>
<dbReference type="Proteomes" id="UP001597374">
    <property type="component" value="Unassembled WGS sequence"/>
</dbReference>
<protein>
    <submittedName>
        <fullName evidence="16">TonB-dependent receptor</fullName>
    </submittedName>
</protein>
<keyword evidence="7" id="KW-0406">Ion transport</keyword>
<dbReference type="EMBL" id="JBHUIM010000001">
    <property type="protein sequence ID" value="MFD2244618.1"/>
    <property type="molecule type" value="Genomic_DNA"/>
</dbReference>
<evidence type="ECO:0000313" key="17">
    <source>
        <dbReference type="Proteomes" id="UP001597374"/>
    </source>
</evidence>
<evidence type="ECO:0000313" key="16">
    <source>
        <dbReference type="EMBL" id="MFD2244618.1"/>
    </source>
</evidence>
<dbReference type="InterPro" id="IPR036942">
    <property type="entry name" value="Beta-barrel_TonB_sf"/>
</dbReference>
<keyword evidence="5 11" id="KW-0812">Transmembrane</keyword>
<evidence type="ECO:0000259" key="15">
    <source>
        <dbReference type="Pfam" id="PF07715"/>
    </source>
</evidence>
<dbReference type="Pfam" id="PF07715">
    <property type="entry name" value="Plug"/>
    <property type="match status" value="1"/>
</dbReference>
<feature type="signal peptide" evidence="13">
    <location>
        <begin position="1"/>
        <end position="19"/>
    </location>
</feature>
<evidence type="ECO:0000256" key="6">
    <source>
        <dbReference type="ARBA" id="ARBA00023004"/>
    </source>
</evidence>
<evidence type="ECO:0000256" key="1">
    <source>
        <dbReference type="ARBA" id="ARBA00004571"/>
    </source>
</evidence>
<evidence type="ECO:0000256" key="4">
    <source>
        <dbReference type="ARBA" id="ARBA00022496"/>
    </source>
</evidence>
<evidence type="ECO:0000259" key="14">
    <source>
        <dbReference type="Pfam" id="PF00593"/>
    </source>
</evidence>
<evidence type="ECO:0000256" key="5">
    <source>
        <dbReference type="ARBA" id="ARBA00022692"/>
    </source>
</evidence>
<keyword evidence="10 11" id="KW-0998">Cell outer membrane</keyword>
<keyword evidence="6" id="KW-0408">Iron</keyword>
<accession>A0ABW5CS62</accession>
<keyword evidence="3 11" id="KW-1134">Transmembrane beta strand</keyword>
<dbReference type="InterPro" id="IPR000531">
    <property type="entry name" value="Beta-barrel_TonB"/>
</dbReference>
<dbReference type="RefSeq" id="WP_250430030.1">
    <property type="nucleotide sequence ID" value="NZ_JALPRR010000002.1"/>
</dbReference>
<keyword evidence="17" id="KW-1185">Reference proteome</keyword>
<evidence type="ECO:0000256" key="11">
    <source>
        <dbReference type="PROSITE-ProRule" id="PRU01360"/>
    </source>
</evidence>
<dbReference type="SUPFAM" id="SSF49464">
    <property type="entry name" value="Carboxypeptidase regulatory domain-like"/>
    <property type="match status" value="1"/>
</dbReference>
<proteinExistence type="inferred from homology"/>
<dbReference type="PANTHER" id="PTHR32552:SF81">
    <property type="entry name" value="TONB-DEPENDENT OUTER MEMBRANE RECEPTOR"/>
    <property type="match status" value="1"/>
</dbReference>
<keyword evidence="9 11" id="KW-0472">Membrane</keyword>
<evidence type="ECO:0000256" key="10">
    <source>
        <dbReference type="ARBA" id="ARBA00023237"/>
    </source>
</evidence>
<name>A0ABW5CS62_9BACT</name>
<keyword evidence="4" id="KW-0410">Iron transport</keyword>